<accession>A0A9N9B2A3</accession>
<dbReference type="AlphaFoldDB" id="A0A9N9B2A3"/>
<comment type="caution">
    <text evidence="2">The sequence shown here is derived from an EMBL/GenBank/DDBJ whole genome shotgun (WGS) entry which is preliminary data.</text>
</comment>
<reference evidence="2" key="1">
    <citation type="submission" date="2021-06" db="EMBL/GenBank/DDBJ databases">
        <authorList>
            <person name="Kallberg Y."/>
            <person name="Tangrot J."/>
            <person name="Rosling A."/>
        </authorList>
    </citation>
    <scope>NUCLEOTIDE SEQUENCE</scope>
    <source>
        <strain evidence="2">IN212</strain>
    </source>
</reference>
<dbReference type="EMBL" id="CAJVPZ010004719">
    <property type="protein sequence ID" value="CAG8550744.1"/>
    <property type="molecule type" value="Genomic_DNA"/>
</dbReference>
<keyword evidence="1" id="KW-0472">Membrane</keyword>
<gene>
    <name evidence="2" type="ORF">RFULGI_LOCUS4638</name>
</gene>
<feature type="transmembrane region" description="Helical" evidence="1">
    <location>
        <begin position="17"/>
        <end position="37"/>
    </location>
</feature>
<organism evidence="2 3">
    <name type="scientific">Racocetra fulgida</name>
    <dbReference type="NCBI Taxonomy" id="60492"/>
    <lineage>
        <taxon>Eukaryota</taxon>
        <taxon>Fungi</taxon>
        <taxon>Fungi incertae sedis</taxon>
        <taxon>Mucoromycota</taxon>
        <taxon>Glomeromycotina</taxon>
        <taxon>Glomeromycetes</taxon>
        <taxon>Diversisporales</taxon>
        <taxon>Gigasporaceae</taxon>
        <taxon>Racocetra</taxon>
    </lineage>
</organism>
<keyword evidence="3" id="KW-1185">Reference proteome</keyword>
<protein>
    <submittedName>
        <fullName evidence="2">12604_t:CDS:1</fullName>
    </submittedName>
</protein>
<sequence>MGIEIETTLTLSQVQSVFGFILNIAGLAWSFLLTSIVKARMLDKFLNENEEITVTTQAQIVSSNHRAAAGSYAEVSEMMQKRSKSGVPSGIIVGQIPIDTRWKYNARFDVDQEFTRGNDSEIIGFEYINRLWTLRVHEGFRVPFNPDNATDFEIVLVPITVKAYTCKVVRVKEGKDGDYNLLRRYTNIDVEIANVLIGRSWNLAIINGYDTSIYEY</sequence>
<evidence type="ECO:0000313" key="3">
    <source>
        <dbReference type="Proteomes" id="UP000789396"/>
    </source>
</evidence>
<evidence type="ECO:0000256" key="1">
    <source>
        <dbReference type="SAM" id="Phobius"/>
    </source>
</evidence>
<keyword evidence="1" id="KW-0812">Transmembrane</keyword>
<evidence type="ECO:0000313" key="2">
    <source>
        <dbReference type="EMBL" id="CAG8550744.1"/>
    </source>
</evidence>
<name>A0A9N9B2A3_9GLOM</name>
<keyword evidence="1" id="KW-1133">Transmembrane helix</keyword>
<proteinExistence type="predicted"/>
<dbReference type="OrthoDB" id="2417415at2759"/>
<feature type="non-terminal residue" evidence="2">
    <location>
        <position position="216"/>
    </location>
</feature>
<dbReference type="Proteomes" id="UP000789396">
    <property type="component" value="Unassembled WGS sequence"/>
</dbReference>